<organism evidence="1 2">
    <name type="scientific">Lactobacillus phage 521B</name>
    <dbReference type="NCBI Taxonomy" id="2510942"/>
    <lineage>
        <taxon>Viruses</taxon>
        <taxon>Duplodnaviria</taxon>
        <taxon>Heunggongvirae</taxon>
        <taxon>Uroviricota</taxon>
        <taxon>Caudoviricetes</taxon>
        <taxon>Herelleviridae</taxon>
        <taxon>Tybeckvirus</taxon>
        <taxon>Tybeckvirus tv521B</taxon>
    </lineage>
</organism>
<dbReference type="Proteomes" id="UP000308874">
    <property type="component" value="Segment"/>
</dbReference>
<protein>
    <submittedName>
        <fullName evidence="1">Uncharacterized protein</fullName>
    </submittedName>
</protein>
<dbReference type="EMBL" id="MK504443">
    <property type="protein sequence ID" value="QBJ03510.1"/>
    <property type="molecule type" value="Genomic_DNA"/>
</dbReference>
<evidence type="ECO:0000313" key="2">
    <source>
        <dbReference type="Proteomes" id="UP000308874"/>
    </source>
</evidence>
<sequence length="109" mass="12428">MKLNKYIELMQEASNKLDSEKMEELDKSHGDEVVTYREAEQSIAETVDALLRYSANIKSIEVGQFEILVGLLEKHKLVTQEEINNIRKAHHDMIKAANEELLSTEKGGK</sequence>
<reference evidence="1 2" key="1">
    <citation type="submission" date="2019-02" db="EMBL/GenBank/DDBJ databases">
        <title>Isolation of virulent Lactobacillus brevis phages.</title>
        <authorList>
            <person name="Feyereisen M."/>
            <person name="Mahony J."/>
            <person name="O'Sullivan T."/>
            <person name="van Sinderen D."/>
        </authorList>
    </citation>
    <scope>NUCLEOTIDE SEQUENCE [LARGE SCALE GENOMIC DNA]</scope>
</reference>
<gene>
    <name evidence="1" type="ORF">B521_0160</name>
</gene>
<proteinExistence type="predicted"/>
<accession>A0A4Y5FF62</accession>
<name>A0A4Y5FF62_9CAUD</name>
<keyword evidence="2" id="KW-1185">Reference proteome</keyword>
<evidence type="ECO:0000313" key="1">
    <source>
        <dbReference type="EMBL" id="QBJ03510.1"/>
    </source>
</evidence>